<dbReference type="GO" id="GO:0044781">
    <property type="term" value="P:bacterial-type flagellum organization"/>
    <property type="evidence" value="ECO:0007669"/>
    <property type="project" value="UniProtKB-UniRule"/>
</dbReference>
<keyword evidence="3 5" id="KW-1005">Bacterial flagellum biogenesis</keyword>
<comment type="caution">
    <text evidence="7">The sequence shown here is derived from an EMBL/GenBank/DDBJ whole genome shotgun (WGS) entry which is preliminary data.</text>
</comment>
<dbReference type="Proteomes" id="UP000322876">
    <property type="component" value="Unassembled WGS sequence"/>
</dbReference>
<keyword evidence="7" id="KW-0966">Cell projection</keyword>
<comment type="similarity">
    <text evidence="1 5">Belongs to the FlgD family.</text>
</comment>
<evidence type="ECO:0000256" key="3">
    <source>
        <dbReference type="ARBA" id="ARBA00022795"/>
    </source>
</evidence>
<dbReference type="InterPro" id="IPR005648">
    <property type="entry name" value="FlgD"/>
</dbReference>
<dbReference type="Gene3D" id="2.30.30.910">
    <property type="match status" value="1"/>
</dbReference>
<keyword evidence="7" id="KW-0969">Cilium</keyword>
<feature type="domain" description="FlgD/Vpr Ig-like" evidence="6">
    <location>
        <begin position="101"/>
        <end position="176"/>
    </location>
</feature>
<protein>
    <recommendedName>
        <fullName evidence="2 5">Basal-body rod modification protein FlgD</fullName>
    </recommendedName>
</protein>
<evidence type="ECO:0000256" key="5">
    <source>
        <dbReference type="RuleBase" id="RU362076"/>
    </source>
</evidence>
<evidence type="ECO:0000256" key="4">
    <source>
        <dbReference type="ARBA" id="ARBA00024746"/>
    </source>
</evidence>
<dbReference type="Pfam" id="PF03963">
    <property type="entry name" value="FlgD"/>
    <property type="match status" value="1"/>
</dbReference>
<comment type="function">
    <text evidence="4 5">Required for flagellar hook formation. May act as a scaffolding protein.</text>
</comment>
<keyword evidence="8" id="KW-1185">Reference proteome</keyword>
<dbReference type="Pfam" id="PF13860">
    <property type="entry name" value="FlgD_ig"/>
    <property type="match status" value="1"/>
</dbReference>
<dbReference type="OrthoDB" id="9785233at2"/>
<evidence type="ECO:0000259" key="6">
    <source>
        <dbReference type="Pfam" id="PF13860"/>
    </source>
</evidence>
<keyword evidence="7" id="KW-0282">Flagellum</keyword>
<evidence type="ECO:0000313" key="8">
    <source>
        <dbReference type="Proteomes" id="UP000322876"/>
    </source>
</evidence>
<dbReference type="RefSeq" id="WP_149265979.1">
    <property type="nucleotide sequence ID" value="NZ_VFJB01000004.1"/>
</dbReference>
<dbReference type="EMBL" id="VFJB01000004">
    <property type="protein sequence ID" value="KAA0258422.1"/>
    <property type="molecule type" value="Genomic_DNA"/>
</dbReference>
<gene>
    <name evidence="7" type="ORF">FHQ18_04485</name>
</gene>
<accession>A0A5A8F808</accession>
<name>A0A5A8F808_9BACT</name>
<evidence type="ECO:0000256" key="2">
    <source>
        <dbReference type="ARBA" id="ARBA00016013"/>
    </source>
</evidence>
<dbReference type="AlphaFoldDB" id="A0A5A8F808"/>
<proteinExistence type="inferred from homology"/>
<sequence>MIYDTNNVTTTLYSMDSSREPKKELDKDDFLNLLVTQLKYQDPLNPLDNNEFIAQTTQFSSLEQLINISEKFDKLIDNEESSNLNLFSAVGFIDKTINFYGNKFSTEEDGAVLKFELAGEPKDTVIKIYDEKRALVNEVNFEAVDGENFFSWDLTDKNGVKLQPGYYSYQVIAKDNDGNEIPVRLYSSGKVIGILRDGNDTVFDLGFTQVKPEEIISVYN</sequence>
<evidence type="ECO:0000313" key="7">
    <source>
        <dbReference type="EMBL" id="KAA0258422.1"/>
    </source>
</evidence>
<dbReference type="Gene3D" id="2.60.40.4070">
    <property type="match status" value="1"/>
</dbReference>
<reference evidence="7 8" key="1">
    <citation type="submission" date="2019-06" db="EMBL/GenBank/DDBJ databases">
        <title>Genomic insights into carbon and energy metabolism of Deferribacter autotrophicus revealed new metabolic traits in the phylum Deferribacteres.</title>
        <authorList>
            <person name="Slobodkin A.I."/>
            <person name="Slobodkina G.B."/>
            <person name="Allioux M."/>
            <person name="Alain K."/>
            <person name="Jebbar M."/>
            <person name="Shadrin V."/>
            <person name="Kublanov I.V."/>
            <person name="Toshchakov S.V."/>
            <person name="Bonch-Osmolovskaya E.A."/>
        </authorList>
    </citation>
    <scope>NUCLEOTIDE SEQUENCE [LARGE SCALE GENOMIC DNA]</scope>
    <source>
        <strain evidence="7 8">SL50</strain>
    </source>
</reference>
<evidence type="ECO:0000256" key="1">
    <source>
        <dbReference type="ARBA" id="ARBA00010577"/>
    </source>
</evidence>
<organism evidence="7 8">
    <name type="scientific">Deferribacter autotrophicus</name>
    <dbReference type="NCBI Taxonomy" id="500465"/>
    <lineage>
        <taxon>Bacteria</taxon>
        <taxon>Pseudomonadati</taxon>
        <taxon>Deferribacterota</taxon>
        <taxon>Deferribacteres</taxon>
        <taxon>Deferribacterales</taxon>
        <taxon>Deferribacteraceae</taxon>
        <taxon>Deferribacter</taxon>
    </lineage>
</organism>
<dbReference type="InterPro" id="IPR025965">
    <property type="entry name" value="FlgD/Vpr_Ig-like"/>
</dbReference>